<proteinExistence type="predicted"/>
<evidence type="ECO:0000313" key="2">
    <source>
        <dbReference type="Proteomes" id="UP000001396"/>
    </source>
</evidence>
<dbReference type="AlphaFoldDB" id="D3B091"/>
<reference evidence="1 2" key="1">
    <citation type="journal article" date="2011" name="Genome Res.">
        <title>Phylogeny-wide analysis of social amoeba genomes highlights ancient origins for complex intercellular communication.</title>
        <authorList>
            <person name="Heidel A.J."/>
            <person name="Lawal H.M."/>
            <person name="Felder M."/>
            <person name="Schilde C."/>
            <person name="Helps N.R."/>
            <person name="Tunggal B."/>
            <person name="Rivero F."/>
            <person name="John U."/>
            <person name="Schleicher M."/>
            <person name="Eichinger L."/>
            <person name="Platzer M."/>
            <person name="Noegel A.A."/>
            <person name="Schaap P."/>
            <person name="Gloeckner G."/>
        </authorList>
    </citation>
    <scope>NUCLEOTIDE SEQUENCE [LARGE SCALE GENOMIC DNA]</scope>
    <source>
        <strain evidence="2">ATCC 26659 / Pp 5 / PN500</strain>
    </source>
</reference>
<evidence type="ECO:0000313" key="1">
    <source>
        <dbReference type="EMBL" id="EFA84715.1"/>
    </source>
</evidence>
<dbReference type="Proteomes" id="UP000001396">
    <property type="component" value="Unassembled WGS sequence"/>
</dbReference>
<keyword evidence="2" id="KW-1185">Reference proteome</keyword>
<dbReference type="InParanoid" id="D3B091"/>
<gene>
    <name evidence="1" type="ORF">PPL_01707</name>
</gene>
<accession>D3B091</accession>
<comment type="caution">
    <text evidence="1">The sequence shown here is derived from an EMBL/GenBank/DDBJ whole genome shotgun (WGS) entry which is preliminary data.</text>
</comment>
<protein>
    <submittedName>
        <fullName evidence="1">Uncharacterized protein</fullName>
    </submittedName>
</protein>
<sequence length="27" mass="3024">MDNLIVYVVDFVGGEYVVDRLSDCTSD</sequence>
<organism evidence="1 2">
    <name type="scientific">Heterostelium pallidum (strain ATCC 26659 / Pp 5 / PN500)</name>
    <name type="common">Cellular slime mold</name>
    <name type="synonym">Polysphondylium pallidum</name>
    <dbReference type="NCBI Taxonomy" id="670386"/>
    <lineage>
        <taxon>Eukaryota</taxon>
        <taxon>Amoebozoa</taxon>
        <taxon>Evosea</taxon>
        <taxon>Eumycetozoa</taxon>
        <taxon>Dictyostelia</taxon>
        <taxon>Acytosteliales</taxon>
        <taxon>Acytosteliaceae</taxon>
        <taxon>Heterostelium</taxon>
    </lineage>
</organism>
<name>D3B091_HETP5</name>
<dbReference type="EMBL" id="ADBJ01000008">
    <property type="protein sequence ID" value="EFA84715.1"/>
    <property type="molecule type" value="Genomic_DNA"/>
</dbReference>